<feature type="transmembrane region" description="Helical" evidence="5">
    <location>
        <begin position="366"/>
        <end position="383"/>
    </location>
</feature>
<keyword evidence="4 5" id="KW-0472">Membrane</keyword>
<dbReference type="Pfam" id="PF04138">
    <property type="entry name" value="GtrA_DPMS_TM"/>
    <property type="match status" value="1"/>
</dbReference>
<feature type="transmembrane region" description="Helical" evidence="5">
    <location>
        <begin position="699"/>
        <end position="720"/>
    </location>
</feature>
<keyword evidence="8" id="KW-1185">Reference proteome</keyword>
<feature type="transmembrane region" description="Helical" evidence="5">
    <location>
        <begin position="413"/>
        <end position="432"/>
    </location>
</feature>
<keyword evidence="3 5" id="KW-1133">Transmembrane helix</keyword>
<evidence type="ECO:0000256" key="2">
    <source>
        <dbReference type="ARBA" id="ARBA00022692"/>
    </source>
</evidence>
<proteinExistence type="predicted"/>
<protein>
    <submittedName>
        <fullName evidence="7">GtrA family protein</fullName>
    </submittedName>
</protein>
<reference evidence="7 8" key="1">
    <citation type="submission" date="2020-06" db="EMBL/GenBank/DDBJ databases">
        <title>Synonyms of Asaia species.</title>
        <authorList>
            <person name="Sombolestani A."/>
        </authorList>
    </citation>
    <scope>NUCLEOTIDE SEQUENCE [LARGE SCALE GENOMIC DNA]</scope>
    <source>
        <strain evidence="7 8">LMG 27047</strain>
    </source>
</reference>
<feature type="transmembrane region" description="Helical" evidence="5">
    <location>
        <begin position="223"/>
        <end position="243"/>
    </location>
</feature>
<gene>
    <name evidence="7" type="ORF">HW542_13500</name>
</gene>
<feature type="transmembrane region" description="Helical" evidence="5">
    <location>
        <begin position="313"/>
        <end position="331"/>
    </location>
</feature>
<dbReference type="InterPro" id="IPR007267">
    <property type="entry name" value="GtrA_DPMS_TM"/>
</dbReference>
<feature type="transmembrane region" description="Helical" evidence="5">
    <location>
        <begin position="255"/>
        <end position="275"/>
    </location>
</feature>
<organism evidence="7 8">
    <name type="scientific">Asaia spathodeae</name>
    <dbReference type="NCBI Taxonomy" id="657016"/>
    <lineage>
        <taxon>Bacteria</taxon>
        <taxon>Pseudomonadati</taxon>
        <taxon>Pseudomonadota</taxon>
        <taxon>Alphaproteobacteria</taxon>
        <taxon>Acetobacterales</taxon>
        <taxon>Acetobacteraceae</taxon>
        <taxon>Asaia</taxon>
    </lineage>
</organism>
<dbReference type="InterPro" id="IPR036259">
    <property type="entry name" value="MFS_trans_sf"/>
</dbReference>
<feature type="transmembrane region" description="Helical" evidence="5">
    <location>
        <begin position="726"/>
        <end position="743"/>
    </location>
</feature>
<feature type="transmembrane region" description="Helical" evidence="5">
    <location>
        <begin position="180"/>
        <end position="203"/>
    </location>
</feature>
<accession>A0ABX2P799</accession>
<evidence type="ECO:0000256" key="4">
    <source>
        <dbReference type="ARBA" id="ARBA00023136"/>
    </source>
</evidence>
<sequence>MIKKTFFFFGIFLFLFCVFATFRCWTIPDTFIFRSDVSGSVYFPTFYPATDRERLDFSTGSASVTRKNFDSAPILEEGGFSLYSPEPKSSFCQENAAYCQPGPNGILILTGTSKGGLVTTSSYARIDEMATSLAHLRTLVSSGSPSQRLFVVSIYGNNKTIHELSEKEGRFRLDLRGTHIFSYKLLCFAAITAFLITCFFALITSSGSILFFRSLYLENRYSALILVVWWGVFYLCIFPSIFSHDTVIHNANAQIYTDWYSGLYFIYTACIRIVGFEWIQLLPAVSGLLSGIILLRCGSMATSARPKWQSRALSALTVVLLIGNPALVTSMFSQQRYFVVIEVAFLAISMWFYVYFRFLEKKNRHIYQMTSGVVFVSGLAWLLRPEYLIFFAFSYIFFGLAFVLGRKIFSIRCGLSVISCAFVMIVGLKFFIDRAMPSYYGYDRTLAAERYKTVSAIAMAAPFICRSNPEHGITSTMERFGSINILCENGPEAFWWRVVSPQARPQTIELMRKMRGNVLSDVEHDPITLLRYRMLTGYDLFKNDIWQMDNPYHRRDIAREFHSPTDQNIMIPDRFGLIHDYPLTRGLTRALTDFYAWTGSQIGIKGMITVCIFSVVVLATGWAWLTPFFSLLFLAMIIPIVLVSPALNWAYIAFMPVWASFALPLGISEALITQRAYARAPLSRRFRALVEHAQRFIRFAVLSGCCWLLDASTLLILTHANRLPTSVANVISSCLASAIVFLVSRRRIHDGAENGAVGRTAVYMAYTVISILVASFILPFIVQYIAKLEISGLSLTKIVLLAKVIITPPQLLCNFFMSRCVARYRFSSKHL</sequence>
<dbReference type="SUPFAM" id="SSF103473">
    <property type="entry name" value="MFS general substrate transporter"/>
    <property type="match status" value="1"/>
</dbReference>
<comment type="subcellular location">
    <subcellularLocation>
        <location evidence="1">Membrane</location>
        <topology evidence="1">Multi-pass membrane protein</topology>
    </subcellularLocation>
</comment>
<feature type="transmembrane region" description="Helical" evidence="5">
    <location>
        <begin position="602"/>
        <end position="624"/>
    </location>
</feature>
<evidence type="ECO:0000256" key="5">
    <source>
        <dbReference type="SAM" id="Phobius"/>
    </source>
</evidence>
<feature type="transmembrane region" description="Helical" evidence="5">
    <location>
        <begin position="337"/>
        <end position="354"/>
    </location>
</feature>
<keyword evidence="2 5" id="KW-0812">Transmembrane</keyword>
<feature type="transmembrane region" description="Helical" evidence="5">
    <location>
        <begin position="281"/>
        <end position="301"/>
    </location>
</feature>
<comment type="caution">
    <text evidence="7">The sequence shown here is derived from an EMBL/GenBank/DDBJ whole genome shotgun (WGS) entry which is preliminary data.</text>
</comment>
<dbReference type="EMBL" id="JABXXV010000008">
    <property type="protein sequence ID" value="NVN47814.1"/>
    <property type="molecule type" value="Genomic_DNA"/>
</dbReference>
<name>A0ABX2P799_9PROT</name>
<feature type="transmembrane region" description="Helical" evidence="5">
    <location>
        <begin position="763"/>
        <end position="786"/>
    </location>
</feature>
<evidence type="ECO:0000256" key="3">
    <source>
        <dbReference type="ARBA" id="ARBA00022989"/>
    </source>
</evidence>
<evidence type="ECO:0000256" key="1">
    <source>
        <dbReference type="ARBA" id="ARBA00004141"/>
    </source>
</evidence>
<feature type="transmembrane region" description="Helical" evidence="5">
    <location>
        <begin position="631"/>
        <end position="652"/>
    </location>
</feature>
<feature type="transmembrane region" description="Helical" evidence="5">
    <location>
        <begin position="6"/>
        <end position="25"/>
    </location>
</feature>
<feature type="transmembrane region" description="Helical" evidence="5">
    <location>
        <begin position="798"/>
        <end position="817"/>
    </location>
</feature>
<feature type="domain" description="GtrA/DPMS transmembrane" evidence="6">
    <location>
        <begin position="698"/>
        <end position="821"/>
    </location>
</feature>
<evidence type="ECO:0000313" key="8">
    <source>
        <dbReference type="Proteomes" id="UP001516351"/>
    </source>
</evidence>
<evidence type="ECO:0000259" key="6">
    <source>
        <dbReference type="Pfam" id="PF04138"/>
    </source>
</evidence>
<evidence type="ECO:0000313" key="7">
    <source>
        <dbReference type="EMBL" id="NVN47814.1"/>
    </source>
</evidence>
<dbReference type="RefSeq" id="WP_267311154.1">
    <property type="nucleotide sequence ID" value="NZ_JABXXV010000008.1"/>
</dbReference>
<dbReference type="Proteomes" id="UP001516351">
    <property type="component" value="Unassembled WGS sequence"/>
</dbReference>